<organism evidence="8 9">
    <name type="scientific">Apibacter mensalis</name>
    <dbReference type="NCBI Taxonomy" id="1586267"/>
    <lineage>
        <taxon>Bacteria</taxon>
        <taxon>Pseudomonadati</taxon>
        <taxon>Bacteroidota</taxon>
        <taxon>Flavobacteriia</taxon>
        <taxon>Flavobacteriales</taxon>
        <taxon>Weeksellaceae</taxon>
        <taxon>Apibacter</taxon>
    </lineage>
</organism>
<keyword evidence="7" id="KW-0998">Cell outer membrane</keyword>
<comment type="subcellular location">
    <subcellularLocation>
        <location evidence="1">Cell outer membrane</location>
        <topology evidence="1">Multi-pass membrane protein</topology>
    </subcellularLocation>
</comment>
<evidence type="ECO:0000256" key="6">
    <source>
        <dbReference type="ARBA" id="ARBA00023136"/>
    </source>
</evidence>
<keyword evidence="9" id="KW-1185">Reference proteome</keyword>
<dbReference type="PANTHER" id="PTHR35093">
    <property type="entry name" value="OUTER MEMBRANE PROTEIN NMB0088-RELATED"/>
    <property type="match status" value="1"/>
</dbReference>
<dbReference type="Pfam" id="PF03349">
    <property type="entry name" value="Toluene_X"/>
    <property type="match status" value="1"/>
</dbReference>
<evidence type="ECO:0000313" key="9">
    <source>
        <dbReference type="Proteomes" id="UP000182761"/>
    </source>
</evidence>
<evidence type="ECO:0000256" key="3">
    <source>
        <dbReference type="ARBA" id="ARBA00022452"/>
    </source>
</evidence>
<gene>
    <name evidence="8" type="ORF">Ga0061079_10862</name>
</gene>
<dbReference type="GO" id="GO:0015483">
    <property type="term" value="F:long-chain fatty acid transporting porin activity"/>
    <property type="evidence" value="ECO:0007669"/>
    <property type="project" value="TreeGrafter"/>
</dbReference>
<dbReference type="AlphaFoldDB" id="A0A0X3AQB1"/>
<dbReference type="EMBL" id="FCOR01000008">
    <property type="protein sequence ID" value="CVK16561.1"/>
    <property type="molecule type" value="Genomic_DNA"/>
</dbReference>
<accession>A0A0X3AQB1</accession>
<dbReference type="Proteomes" id="UP000182761">
    <property type="component" value="Unassembled WGS sequence"/>
</dbReference>
<evidence type="ECO:0000256" key="1">
    <source>
        <dbReference type="ARBA" id="ARBA00004571"/>
    </source>
</evidence>
<reference evidence="8 9" key="1">
    <citation type="submission" date="2016-01" db="EMBL/GenBank/DDBJ databases">
        <authorList>
            <person name="McClelland M."/>
            <person name="Jain A."/>
            <person name="Saraogi P."/>
            <person name="Mendelson R."/>
            <person name="Westerman R."/>
            <person name="SanMiguel P."/>
            <person name="Csonka L."/>
        </authorList>
    </citation>
    <scope>NUCLEOTIDE SEQUENCE [LARGE SCALE GENOMIC DNA]</scope>
    <source>
        <strain evidence="8 9">R-53146</strain>
    </source>
</reference>
<dbReference type="InterPro" id="IPR005017">
    <property type="entry name" value="OMPP1/FadL/TodX"/>
</dbReference>
<dbReference type="GO" id="GO:0009279">
    <property type="term" value="C:cell outer membrane"/>
    <property type="evidence" value="ECO:0007669"/>
    <property type="project" value="UniProtKB-SubCell"/>
</dbReference>
<comment type="similarity">
    <text evidence="2">Belongs to the OmpP1/FadL family.</text>
</comment>
<evidence type="ECO:0000256" key="7">
    <source>
        <dbReference type="ARBA" id="ARBA00023237"/>
    </source>
</evidence>
<dbReference type="Gene3D" id="2.40.160.60">
    <property type="entry name" value="Outer membrane protein transport protein (OMPP1/FadL/TodX)"/>
    <property type="match status" value="1"/>
</dbReference>
<evidence type="ECO:0000256" key="5">
    <source>
        <dbReference type="ARBA" id="ARBA00022729"/>
    </source>
</evidence>
<dbReference type="SUPFAM" id="SSF56935">
    <property type="entry name" value="Porins"/>
    <property type="match status" value="1"/>
</dbReference>
<proteinExistence type="inferred from homology"/>
<keyword evidence="6" id="KW-0472">Membrane</keyword>
<evidence type="ECO:0000313" key="8">
    <source>
        <dbReference type="EMBL" id="CVK16561.1"/>
    </source>
</evidence>
<keyword evidence="4" id="KW-0812">Transmembrane</keyword>
<name>A0A0X3AQB1_9FLAO</name>
<evidence type="ECO:0000256" key="4">
    <source>
        <dbReference type="ARBA" id="ARBA00022692"/>
    </source>
</evidence>
<keyword evidence="5" id="KW-0732">Signal</keyword>
<keyword evidence="3" id="KW-1134">Transmembrane beta strand</keyword>
<dbReference type="STRING" id="1586267.GCA_001418685_01422"/>
<protein>
    <submittedName>
        <fullName evidence="8">Long-chain fatty acid transport protein</fullName>
    </submittedName>
</protein>
<dbReference type="PANTHER" id="PTHR35093:SF8">
    <property type="entry name" value="OUTER MEMBRANE PROTEIN NMB0088-RELATED"/>
    <property type="match status" value="1"/>
</dbReference>
<evidence type="ECO:0000256" key="2">
    <source>
        <dbReference type="ARBA" id="ARBA00008163"/>
    </source>
</evidence>
<sequence length="397" mass="44278">MQGGGFRVSLQGARQAAMAHTSAHTRDASIAFFNPAGISFIPSKLSIAAGTFIILGNADFQNKPTLYRTKTDNPVSTPSMFNIAYKATDKLSVAFSFTTPFGSGVDWGQNWEGKDLITKITIRSYYFQPTVAYRLNDWFSIGAGYIYALGSVNLQKAISSVDGRMKLVDKNATGNGYNVGMYFKPIKDLDVSIAYRSNIDIHAVNGKARFYLPESLVGSESFPTENDNFNARLPLASEITFGVTYRLLPQWTISTDLNISGWNKYKALTLDFRQNKVGNDPNDPTISTTPKNLHNTHTFRIGSEYSVSDKLDLRIGYYYDPSPISKDYWSPEMPSTDNNAITGGVGYKFLHDKLMLDLTGMYYIGNSRKVVNKFYNFKGDVKLHSFMFGLGLAWNPF</sequence>